<feature type="transmembrane region" description="Helical" evidence="7">
    <location>
        <begin position="81"/>
        <end position="104"/>
    </location>
</feature>
<feature type="transmembrane region" description="Helical" evidence="7">
    <location>
        <begin position="169"/>
        <end position="186"/>
    </location>
</feature>
<evidence type="ECO:0000256" key="1">
    <source>
        <dbReference type="ARBA" id="ARBA00004651"/>
    </source>
</evidence>
<comment type="caution">
    <text evidence="8">The sequence shown here is derived from an EMBL/GenBank/DDBJ whole genome shotgun (WGS) entry which is preliminary data.</text>
</comment>
<evidence type="ECO:0000256" key="3">
    <source>
        <dbReference type="ARBA" id="ARBA00022475"/>
    </source>
</evidence>
<evidence type="ECO:0000313" key="8">
    <source>
        <dbReference type="EMBL" id="MFC7408167.1"/>
    </source>
</evidence>
<proteinExistence type="inferred from homology"/>
<evidence type="ECO:0000256" key="7">
    <source>
        <dbReference type="SAM" id="Phobius"/>
    </source>
</evidence>
<dbReference type="PANTHER" id="PTHR43663:SF1">
    <property type="entry name" value="CHROMATE TRANSPORTER"/>
    <property type="match status" value="1"/>
</dbReference>
<feature type="transmembrane region" description="Helical" evidence="7">
    <location>
        <begin position="15"/>
        <end position="34"/>
    </location>
</feature>
<dbReference type="InterPro" id="IPR052518">
    <property type="entry name" value="CHR_Transporter"/>
</dbReference>
<keyword evidence="9" id="KW-1185">Reference proteome</keyword>
<reference evidence="9" key="1">
    <citation type="journal article" date="2019" name="Int. J. Syst. Evol. Microbiol.">
        <title>The Global Catalogue of Microorganisms (GCM) 10K type strain sequencing project: providing services to taxonomists for standard genome sequencing and annotation.</title>
        <authorList>
            <consortium name="The Broad Institute Genomics Platform"/>
            <consortium name="The Broad Institute Genome Sequencing Center for Infectious Disease"/>
            <person name="Wu L."/>
            <person name="Ma J."/>
        </authorList>
    </citation>
    <scope>NUCLEOTIDE SEQUENCE [LARGE SCALE GENOMIC DNA]</scope>
    <source>
        <strain evidence="9">CGMCC 1.12371</strain>
    </source>
</reference>
<keyword evidence="6 7" id="KW-0472">Membrane</keyword>
<dbReference type="InterPro" id="IPR003370">
    <property type="entry name" value="Chromate_transpt"/>
</dbReference>
<organism evidence="8 9">
    <name type="scientific">Hydrogenophaga atypica</name>
    <dbReference type="NCBI Taxonomy" id="249409"/>
    <lineage>
        <taxon>Bacteria</taxon>
        <taxon>Pseudomonadati</taxon>
        <taxon>Pseudomonadota</taxon>
        <taxon>Betaproteobacteria</taxon>
        <taxon>Burkholderiales</taxon>
        <taxon>Comamonadaceae</taxon>
        <taxon>Hydrogenophaga</taxon>
    </lineage>
</organism>
<dbReference type="Proteomes" id="UP001596501">
    <property type="component" value="Unassembled WGS sequence"/>
</dbReference>
<feature type="transmembrane region" description="Helical" evidence="7">
    <location>
        <begin position="143"/>
        <end position="163"/>
    </location>
</feature>
<protein>
    <submittedName>
        <fullName evidence="8">Chromate transporter</fullName>
    </submittedName>
</protein>
<evidence type="ECO:0000256" key="6">
    <source>
        <dbReference type="ARBA" id="ARBA00023136"/>
    </source>
</evidence>
<sequence length="192" mass="20103">MSPTARPAPRSLGELFWAFSWLSLQGFGGVLAVVHRELVDKRRWLTEAEFLEDWAVAQVMPGPNVCNLALMFGDRHAGWRGAATALVGLLAVPMLLLLALGTLLTQGADQPQVAGALRGMGAVAAGLMAGAGLKLLTSLRGHVLGFVLVLLLAALSFLGVVVLHLGLHLIVLGVGGLACLLTANALHRKRAP</sequence>
<evidence type="ECO:0000313" key="9">
    <source>
        <dbReference type="Proteomes" id="UP001596501"/>
    </source>
</evidence>
<feature type="transmembrane region" description="Helical" evidence="7">
    <location>
        <begin position="116"/>
        <end position="136"/>
    </location>
</feature>
<gene>
    <name evidence="8" type="ORF">ACFQPB_04785</name>
</gene>
<comment type="similarity">
    <text evidence="2">Belongs to the chromate ion transporter (CHR) (TC 2.A.51) family.</text>
</comment>
<comment type="subcellular location">
    <subcellularLocation>
        <location evidence="1">Cell membrane</location>
        <topology evidence="1">Multi-pass membrane protein</topology>
    </subcellularLocation>
</comment>
<evidence type="ECO:0000256" key="4">
    <source>
        <dbReference type="ARBA" id="ARBA00022692"/>
    </source>
</evidence>
<dbReference type="Pfam" id="PF02417">
    <property type="entry name" value="Chromate_transp"/>
    <property type="match status" value="1"/>
</dbReference>
<dbReference type="PANTHER" id="PTHR43663">
    <property type="entry name" value="CHROMATE TRANSPORT PROTEIN-RELATED"/>
    <property type="match status" value="1"/>
</dbReference>
<accession>A0ABW2QHT5</accession>
<name>A0ABW2QHT5_9BURK</name>
<evidence type="ECO:0000256" key="5">
    <source>
        <dbReference type="ARBA" id="ARBA00022989"/>
    </source>
</evidence>
<dbReference type="EMBL" id="JBHTCA010000003">
    <property type="protein sequence ID" value="MFC7408167.1"/>
    <property type="molecule type" value="Genomic_DNA"/>
</dbReference>
<dbReference type="RefSeq" id="WP_382220209.1">
    <property type="nucleotide sequence ID" value="NZ_JBHTCA010000003.1"/>
</dbReference>
<evidence type="ECO:0000256" key="2">
    <source>
        <dbReference type="ARBA" id="ARBA00005262"/>
    </source>
</evidence>
<keyword evidence="3" id="KW-1003">Cell membrane</keyword>
<keyword evidence="4 7" id="KW-0812">Transmembrane</keyword>
<keyword evidence="5 7" id="KW-1133">Transmembrane helix</keyword>